<keyword evidence="9" id="KW-0677">Repeat</keyword>
<dbReference type="Gene3D" id="3.30.200.20">
    <property type="entry name" value="Phosphorylase Kinase, domain 1"/>
    <property type="match status" value="1"/>
</dbReference>
<dbReference type="InterPro" id="IPR017441">
    <property type="entry name" value="Protein_kinase_ATP_BS"/>
</dbReference>
<evidence type="ECO:0000256" key="7">
    <source>
        <dbReference type="ARBA" id="ARBA00022606"/>
    </source>
</evidence>
<dbReference type="Gene3D" id="1.20.58.530">
    <property type="match status" value="1"/>
</dbReference>
<dbReference type="InterPro" id="IPR052409">
    <property type="entry name" value="Myosin-III_kinase_activity"/>
</dbReference>
<evidence type="ECO:0000256" key="19">
    <source>
        <dbReference type="ARBA" id="ARBA00047899"/>
    </source>
</evidence>
<feature type="region of interest" description="Disordered" evidence="24">
    <location>
        <begin position="1322"/>
        <end position="1355"/>
    </location>
</feature>
<keyword evidence="15 21" id="KW-0009">Actin-binding</keyword>
<dbReference type="Proteomes" id="UP000515154">
    <property type="component" value="Linkage group LG21"/>
</dbReference>
<evidence type="ECO:0000256" key="9">
    <source>
        <dbReference type="ARBA" id="ARBA00022737"/>
    </source>
</evidence>
<dbReference type="PANTHER" id="PTHR46256">
    <property type="entry name" value="AGAP011099-PA"/>
    <property type="match status" value="1"/>
</dbReference>
<comment type="similarity">
    <text evidence="3">In the C-terminal section; belongs to the TRAFAC class myosin-kinesin ATPase superfamily. Myosin family.</text>
</comment>
<protein>
    <recommendedName>
        <fullName evidence="4">non-specific serine/threonine protein kinase</fullName>
        <ecNumber evidence="4">2.7.11.1</ecNumber>
    </recommendedName>
</protein>
<keyword evidence="6" id="KW-0723">Serine/threonine-protein kinase</keyword>
<evidence type="ECO:0000256" key="23">
    <source>
        <dbReference type="SAM" id="Coils"/>
    </source>
</evidence>
<keyword evidence="13 21" id="KW-0518">Myosin</keyword>
<sequence length="1904" mass="218069">MYSLSSPLDCGLPSTPPPKAKVASLTWNKVTRHPRVSEIQVGVSSKRRAPLGSPKRDVQRADMLKMYSKYSKIVNFDQLKDPTEIWELQELVGEGTYGEVYAVRNKQTGQKAAAKILENIHETVEEIEQEYQILKAVSNNPNFPQFYGLYLKKENKLDDQLWIVMELCQNGSVTDLSKDLVTRKNRLDEVLIAFILRETLKAINHMHKCHYMHRDIKGHNILMTSDGSIKLVDFGVSGLLDHSLANRRTSVGTPYWMAPEVIACEQQLDYVYDIRCDVWSLGVTAIELADGDPPLSEQHPMRALFKIPRSPPPTFKNPDLWSKEFQDFVAQCCIKDYEKRPFTSELFDHPFFKQIPDDVSLLKQKLTNMVHQMNPVIHTPDVTTKHGQLKSKRASKRPVNVPDDLATLETLDPDVITRQLEERYKHSIIYTYIGDILLAVNPFRPLNIYSEKHLEQYTNAPKGALPPHIYGLADQAFHSMLHLQINQCIVISGESGAGKTESANYLLQQLTNLGQAPDKSLQQRLLQANPLMEAFGNSQTVINDNSSRFGKYLDMIFNNIGSVNGARITEYLLEKSRIIQQAPGEQSFHIFYYILAGLGNLPDDKYFLKSARTFRYISQYQPNPSTLAFNSQKFQTIKQCFDIIGFTSEEVDEVFCVLSSILHIGNIDFTAQETRHGSDSCTVIDNTIINNVANLLGVDPKELIDSLTSTGILARGEVIIRCNTRNEALDARDAMAKALYGRLFSWIVNKINCQLKPKKEASQEFLCIGILDIFGFENFQKNSFEQLCINIANEQIQYYFNQHIFAWELQEYESEGIDGAEVDYEDNRPVLDMFLMKPMGLLALLDEESLFPKGTDQSLTAKFHQNIKCPAYIKPKAEQNLNFIIEHYAGKVEYQTTGFLEKNRDRLPTEVIHLFRMSIKNVVKALFHTPLTKIGNLSTGISRNSQTGGTVNNNYRDPRQTSNSRFENYEDYKTMGHGQGSTSMTRIQQTVSSYFRYSLMDLLSKMVAGTPHFVRCLKPNTQKIPAVYDKELIKTQLRYTGVLETTRIRREGFSHRIPFGEFLQRYYVLMPSWVKAPKARAENCSSLLQHVGFSDYAFGKTKVFLRYYHVEELVAQCEKIREQKVLEEKAIKIQKSYRGHRGRKVAKVKKEERKQQEQAATLVQSQFRGYQQRKKENKKKEKRKRRGSQLTNEEHAAITIQRSYRRYMLKKSSKKMMDDSQIREVRAAIILQAYYRTWKCRTFFQQLLFLKTHKEMQYEDFVEAVQIYNFDIYTWQIATNYDYKAKSSSDLVGETLEKFKKKMFDSKQVGRTPYYDALTGSATAQQPDHLPPQPGGTPGSPAGEFPPPPQDDVVKTSGGAFKAILEKKGMAYYDSASGFKPTEKPSGKTTFASIKEKLRVNQIKKPMPEESLQTDSPESSEIMPRANKPYNSTQHNYKKSIEYDDPPAHVGIEYEREQPSTSATNAVVVSDVQNSMDSNQKQNNIETTISNSDSSGKWIGSEHNIVVENYQFPLEETAKKDNPEIIKEPEYNRNPVVLVIGNTNKTSKESNHVQNNSCRVLPPVGEDLTMERRSIRPSRKLLPSSENKLSAGIEDVQWRVDESRNFDTTVKRSSESINKLPVNEEYHWINTIDDSIRTILNNHRRRSHDFRQSGLMPPDVNRRASDGGEIYNNCRVCEDCNPANVRNSDYQEACYNGGRKFPVCAEPESYPKPSIVLDYHFNESIDNDSISVHFEKDSWPEMEDEEDEEEAFHPACILGGYYCQADFNDNGDETSTDENDWPSLQNCSDQNRNDKNSLCNEIRSRAPCIDTRPYRSRFGRKDLYKLKNHHSHEDRTSYSRCHLVESKQSQEFGNIHAASKDYDSCLGLLKKGNPKMTNSPISLKQPNKRERKVDHSPSLDLLMK</sequence>
<dbReference type="FunFam" id="1.20.58.530:FF:000010">
    <property type="entry name" value="Myosin IIIA"/>
    <property type="match status" value="1"/>
</dbReference>
<evidence type="ECO:0000256" key="13">
    <source>
        <dbReference type="ARBA" id="ARBA00023123"/>
    </source>
</evidence>
<feature type="compositionally biased region" description="Basic and acidic residues" evidence="24">
    <location>
        <begin position="1887"/>
        <end position="1904"/>
    </location>
</feature>
<dbReference type="SUPFAM" id="SSF56112">
    <property type="entry name" value="Protein kinase-like (PK-like)"/>
    <property type="match status" value="1"/>
</dbReference>
<keyword evidence="8" id="KW-0808">Transferase</keyword>
<dbReference type="Pfam" id="PF00612">
    <property type="entry name" value="IQ"/>
    <property type="match status" value="4"/>
</dbReference>
<feature type="binding site" evidence="22">
    <location>
        <position position="115"/>
    </location>
    <ligand>
        <name>ATP</name>
        <dbReference type="ChEBI" id="CHEBI:30616"/>
    </ligand>
</feature>
<evidence type="ECO:0000256" key="21">
    <source>
        <dbReference type="PROSITE-ProRule" id="PRU00782"/>
    </source>
</evidence>
<evidence type="ECO:0000313" key="27">
    <source>
        <dbReference type="Proteomes" id="UP000515154"/>
    </source>
</evidence>
<evidence type="ECO:0000256" key="15">
    <source>
        <dbReference type="ARBA" id="ARBA00023203"/>
    </source>
</evidence>
<dbReference type="InterPro" id="IPR027417">
    <property type="entry name" value="P-loop_NTPase"/>
</dbReference>
<dbReference type="CDD" id="cd23767">
    <property type="entry name" value="IQCD"/>
    <property type="match status" value="1"/>
</dbReference>
<reference evidence="28" key="1">
    <citation type="submission" date="2025-08" db="UniProtKB">
        <authorList>
            <consortium name="RefSeq"/>
        </authorList>
    </citation>
    <scope>IDENTIFICATION</scope>
</reference>
<name>A0A7E6FM19_9MOLL</name>
<dbReference type="PROSITE" id="PS50011">
    <property type="entry name" value="PROTEIN_KINASE_DOM"/>
    <property type="match status" value="1"/>
</dbReference>
<evidence type="ECO:0000256" key="6">
    <source>
        <dbReference type="ARBA" id="ARBA00022527"/>
    </source>
</evidence>
<dbReference type="SUPFAM" id="SSF52540">
    <property type="entry name" value="P-loop containing nucleoside triphosphate hydrolases"/>
    <property type="match status" value="1"/>
</dbReference>
<dbReference type="RefSeq" id="XP_036367892.1">
    <property type="nucleotide sequence ID" value="XM_036511999.1"/>
</dbReference>
<evidence type="ECO:0000256" key="3">
    <source>
        <dbReference type="ARBA" id="ARBA00006998"/>
    </source>
</evidence>
<dbReference type="PANTHER" id="PTHR46256:SF3">
    <property type="entry name" value="MYOSIN MOTOR DOMAIN-CONTAINING PROTEIN"/>
    <property type="match status" value="1"/>
</dbReference>
<dbReference type="InterPro" id="IPR001609">
    <property type="entry name" value="Myosin_head_motor_dom-like"/>
</dbReference>
<dbReference type="PROSITE" id="PS51456">
    <property type="entry name" value="MYOSIN_MOTOR"/>
    <property type="match status" value="1"/>
</dbReference>
<dbReference type="GO" id="GO:0007601">
    <property type="term" value="P:visual perception"/>
    <property type="evidence" value="ECO:0007669"/>
    <property type="project" value="UniProtKB-KW"/>
</dbReference>
<comment type="catalytic activity">
    <reaction evidence="20">
        <text>L-seryl-[protein] + ATP = O-phospho-L-seryl-[protein] + ADP + H(+)</text>
        <dbReference type="Rhea" id="RHEA:17989"/>
        <dbReference type="Rhea" id="RHEA-COMP:9863"/>
        <dbReference type="Rhea" id="RHEA-COMP:11604"/>
        <dbReference type="ChEBI" id="CHEBI:15378"/>
        <dbReference type="ChEBI" id="CHEBI:29999"/>
        <dbReference type="ChEBI" id="CHEBI:30616"/>
        <dbReference type="ChEBI" id="CHEBI:83421"/>
        <dbReference type="ChEBI" id="CHEBI:456216"/>
        <dbReference type="EC" id="2.7.11.1"/>
    </reaction>
</comment>
<feature type="region of interest" description="Disordered" evidence="24">
    <location>
        <begin position="1873"/>
        <end position="1904"/>
    </location>
</feature>
<dbReference type="Gene3D" id="1.10.510.10">
    <property type="entry name" value="Transferase(Phosphotransferase) domain 1"/>
    <property type="match status" value="1"/>
</dbReference>
<evidence type="ECO:0000256" key="16">
    <source>
        <dbReference type="ARBA" id="ARBA00023212"/>
    </source>
</evidence>
<dbReference type="GO" id="GO:0005524">
    <property type="term" value="F:ATP binding"/>
    <property type="evidence" value="ECO:0007669"/>
    <property type="project" value="UniProtKB-UniRule"/>
</dbReference>
<keyword evidence="5" id="KW-0963">Cytoplasm</keyword>
<keyword evidence="11" id="KW-0418">Kinase</keyword>
<dbReference type="InterPro" id="IPR036961">
    <property type="entry name" value="Kinesin_motor_dom_sf"/>
</dbReference>
<evidence type="ECO:0000256" key="11">
    <source>
        <dbReference type="ARBA" id="ARBA00022777"/>
    </source>
</evidence>
<feature type="compositionally biased region" description="Basic residues" evidence="24">
    <location>
        <begin position="1171"/>
        <end position="1187"/>
    </location>
</feature>
<accession>A0A7E6FM19</accession>
<feature type="domain" description="Protein kinase" evidence="25">
    <location>
        <begin position="86"/>
        <end position="352"/>
    </location>
</feature>
<dbReference type="GO" id="GO:0016459">
    <property type="term" value="C:myosin complex"/>
    <property type="evidence" value="ECO:0007669"/>
    <property type="project" value="UniProtKB-KW"/>
</dbReference>
<dbReference type="Gene3D" id="3.40.850.10">
    <property type="entry name" value="Kinesin motor domain"/>
    <property type="match status" value="1"/>
</dbReference>
<keyword evidence="12 21" id="KW-0067">ATP-binding</keyword>
<dbReference type="PROSITE" id="PS00107">
    <property type="entry name" value="PROTEIN_KINASE_ATP"/>
    <property type="match status" value="1"/>
</dbReference>
<comment type="similarity">
    <text evidence="21">Belongs to the TRAFAC class myosin-kinesin ATPase superfamily. Myosin family.</text>
</comment>
<dbReference type="Gene3D" id="6.20.240.20">
    <property type="match status" value="1"/>
</dbReference>
<keyword evidence="17" id="KW-0966">Cell projection</keyword>
<evidence type="ECO:0000256" key="18">
    <source>
        <dbReference type="ARBA" id="ARBA00023305"/>
    </source>
</evidence>
<dbReference type="Pfam" id="PF00063">
    <property type="entry name" value="Myosin_head"/>
    <property type="match status" value="1"/>
</dbReference>
<feature type="region of interest" description="Disordered" evidence="24">
    <location>
        <begin position="1406"/>
        <end position="1432"/>
    </location>
</feature>
<dbReference type="SMART" id="SM00242">
    <property type="entry name" value="MYSc"/>
    <property type="match status" value="1"/>
</dbReference>
<dbReference type="Gene3D" id="1.20.120.720">
    <property type="entry name" value="Myosin VI head, motor domain, U50 subdomain"/>
    <property type="match status" value="1"/>
</dbReference>
<evidence type="ECO:0000256" key="14">
    <source>
        <dbReference type="ARBA" id="ARBA00023175"/>
    </source>
</evidence>
<organism evidence="27 28">
    <name type="scientific">Octopus sinensis</name>
    <name type="common">East Asian common octopus</name>
    <dbReference type="NCBI Taxonomy" id="2607531"/>
    <lineage>
        <taxon>Eukaryota</taxon>
        <taxon>Metazoa</taxon>
        <taxon>Spiralia</taxon>
        <taxon>Lophotrochozoa</taxon>
        <taxon>Mollusca</taxon>
        <taxon>Cephalopoda</taxon>
        <taxon>Coleoidea</taxon>
        <taxon>Octopodiformes</taxon>
        <taxon>Octopoda</taxon>
        <taxon>Incirrata</taxon>
        <taxon>Octopodidae</taxon>
        <taxon>Octopus</taxon>
    </lineage>
</organism>
<dbReference type="Gene3D" id="1.20.5.190">
    <property type="match status" value="2"/>
</dbReference>
<evidence type="ECO:0000256" key="8">
    <source>
        <dbReference type="ARBA" id="ARBA00022679"/>
    </source>
</evidence>
<evidence type="ECO:0000256" key="20">
    <source>
        <dbReference type="ARBA" id="ARBA00048679"/>
    </source>
</evidence>
<keyword evidence="27" id="KW-1185">Reference proteome</keyword>
<gene>
    <name evidence="28" type="primary">LOC115222757</name>
</gene>
<evidence type="ECO:0000259" key="25">
    <source>
        <dbReference type="PROSITE" id="PS50011"/>
    </source>
</evidence>
<keyword evidence="10 21" id="KW-0547">Nucleotide-binding</keyword>
<dbReference type="InterPro" id="IPR000048">
    <property type="entry name" value="IQ_motif_EF-hand-BS"/>
</dbReference>
<feature type="region of interest" description="Actin-binding" evidence="21">
    <location>
        <begin position="999"/>
        <end position="1021"/>
    </location>
</feature>
<evidence type="ECO:0000259" key="26">
    <source>
        <dbReference type="PROSITE" id="PS51456"/>
    </source>
</evidence>
<keyword evidence="18" id="KW-0844">Vision</keyword>
<feature type="region of interest" description="Disordered" evidence="24">
    <location>
        <begin position="1167"/>
        <end position="1192"/>
    </location>
</feature>
<evidence type="ECO:0000256" key="17">
    <source>
        <dbReference type="ARBA" id="ARBA00023273"/>
    </source>
</evidence>
<dbReference type="PRINTS" id="PR00193">
    <property type="entry name" value="MYOSINHEAVY"/>
</dbReference>
<evidence type="ECO:0000256" key="10">
    <source>
        <dbReference type="ARBA" id="ARBA00022741"/>
    </source>
</evidence>
<dbReference type="InterPro" id="IPR008271">
    <property type="entry name" value="Ser/Thr_kinase_AS"/>
</dbReference>
<dbReference type="SMART" id="SM00220">
    <property type="entry name" value="S_TKc"/>
    <property type="match status" value="1"/>
</dbReference>
<dbReference type="Gene3D" id="1.10.10.820">
    <property type="match status" value="1"/>
</dbReference>
<proteinExistence type="inferred from homology"/>
<keyword evidence="23" id="KW-0175">Coiled coil</keyword>
<dbReference type="GO" id="GO:0042995">
    <property type="term" value="C:cell projection"/>
    <property type="evidence" value="ECO:0007669"/>
    <property type="project" value="UniProtKB-SubCell"/>
</dbReference>
<dbReference type="FunFam" id="1.10.510.10:FF:000421">
    <property type="entry name" value="Serine/threonine-protein kinase PAK 6"/>
    <property type="match status" value="1"/>
</dbReference>
<evidence type="ECO:0000256" key="22">
    <source>
        <dbReference type="PROSITE-ProRule" id="PRU10141"/>
    </source>
</evidence>
<evidence type="ECO:0000256" key="24">
    <source>
        <dbReference type="SAM" id="MobiDB-lite"/>
    </source>
</evidence>
<dbReference type="PROSITE" id="PS50096">
    <property type="entry name" value="IQ"/>
    <property type="match status" value="3"/>
</dbReference>
<dbReference type="InterPro" id="IPR000719">
    <property type="entry name" value="Prot_kinase_dom"/>
</dbReference>
<dbReference type="EC" id="2.7.11.1" evidence="4"/>
<keyword evidence="14 21" id="KW-0505">Motor protein</keyword>
<evidence type="ECO:0000256" key="12">
    <source>
        <dbReference type="ARBA" id="ARBA00022840"/>
    </source>
</evidence>
<comment type="catalytic activity">
    <reaction evidence="19">
        <text>L-threonyl-[protein] + ATP = O-phospho-L-threonyl-[protein] + ADP + H(+)</text>
        <dbReference type="Rhea" id="RHEA:46608"/>
        <dbReference type="Rhea" id="RHEA-COMP:11060"/>
        <dbReference type="Rhea" id="RHEA-COMP:11605"/>
        <dbReference type="ChEBI" id="CHEBI:15378"/>
        <dbReference type="ChEBI" id="CHEBI:30013"/>
        <dbReference type="ChEBI" id="CHEBI:30616"/>
        <dbReference type="ChEBI" id="CHEBI:61977"/>
        <dbReference type="ChEBI" id="CHEBI:456216"/>
        <dbReference type="EC" id="2.7.11.1"/>
    </reaction>
</comment>
<feature type="binding site" evidence="21">
    <location>
        <begin position="493"/>
        <end position="500"/>
    </location>
    <ligand>
        <name>ATP</name>
        <dbReference type="ChEBI" id="CHEBI:30616"/>
    </ligand>
</feature>
<feature type="coiled-coil region" evidence="23">
    <location>
        <begin position="110"/>
        <end position="137"/>
    </location>
</feature>
<dbReference type="GO" id="GO:0004674">
    <property type="term" value="F:protein serine/threonine kinase activity"/>
    <property type="evidence" value="ECO:0007669"/>
    <property type="project" value="UniProtKB-KW"/>
</dbReference>
<dbReference type="KEGG" id="osn:115222757"/>
<comment type="subcellular location">
    <subcellularLocation>
        <location evidence="2">Cell projection</location>
    </subcellularLocation>
    <subcellularLocation>
        <location evidence="1">Cytoplasm</location>
        <location evidence="1">Cytoskeleton</location>
    </subcellularLocation>
</comment>
<evidence type="ECO:0000256" key="4">
    <source>
        <dbReference type="ARBA" id="ARBA00012513"/>
    </source>
</evidence>
<feature type="domain" description="Myosin motor" evidence="26">
    <location>
        <begin position="400"/>
        <end position="1122"/>
    </location>
</feature>
<feature type="region of interest" description="Disordered" evidence="24">
    <location>
        <begin position="379"/>
        <end position="398"/>
    </location>
</feature>
<keyword evidence="16" id="KW-0206">Cytoskeleton</keyword>
<dbReference type="GO" id="GO:0000146">
    <property type="term" value="F:microfilament motor activity"/>
    <property type="evidence" value="ECO:0007669"/>
    <property type="project" value="TreeGrafter"/>
</dbReference>
<feature type="compositionally biased region" description="Polar residues" evidence="24">
    <location>
        <begin position="1875"/>
        <end position="1885"/>
    </location>
</feature>
<evidence type="ECO:0000256" key="2">
    <source>
        <dbReference type="ARBA" id="ARBA00004316"/>
    </source>
</evidence>
<evidence type="ECO:0000256" key="1">
    <source>
        <dbReference type="ARBA" id="ARBA00004245"/>
    </source>
</evidence>
<dbReference type="GO" id="GO:0030832">
    <property type="term" value="P:regulation of actin filament length"/>
    <property type="evidence" value="ECO:0007669"/>
    <property type="project" value="TreeGrafter"/>
</dbReference>
<evidence type="ECO:0000313" key="28">
    <source>
        <dbReference type="RefSeq" id="XP_036367892.1"/>
    </source>
</evidence>
<dbReference type="GO" id="GO:0003779">
    <property type="term" value="F:actin binding"/>
    <property type="evidence" value="ECO:0007669"/>
    <property type="project" value="UniProtKB-KW"/>
</dbReference>
<feature type="compositionally biased region" description="Basic residues" evidence="24">
    <location>
        <begin position="387"/>
        <end position="396"/>
    </location>
</feature>
<dbReference type="InterPro" id="IPR011009">
    <property type="entry name" value="Kinase-like_dom_sf"/>
</dbReference>
<evidence type="ECO:0000256" key="5">
    <source>
        <dbReference type="ARBA" id="ARBA00022490"/>
    </source>
</evidence>
<dbReference type="PROSITE" id="PS00108">
    <property type="entry name" value="PROTEIN_KINASE_ST"/>
    <property type="match status" value="1"/>
</dbReference>
<dbReference type="Pfam" id="PF00069">
    <property type="entry name" value="Pkinase"/>
    <property type="match status" value="1"/>
</dbReference>
<keyword evidence="7" id="KW-0716">Sensory transduction</keyword>
<dbReference type="SMART" id="SM00015">
    <property type="entry name" value="IQ"/>
    <property type="match status" value="4"/>
</dbReference>